<protein>
    <submittedName>
        <fullName evidence="4">DNA repair exonuclease SbcCD ATPase subunit</fullName>
    </submittedName>
</protein>
<organism evidence="4 5">
    <name type="scientific">Salinihabitans flavidus</name>
    <dbReference type="NCBI Taxonomy" id="569882"/>
    <lineage>
        <taxon>Bacteria</taxon>
        <taxon>Pseudomonadati</taxon>
        <taxon>Pseudomonadota</taxon>
        <taxon>Alphaproteobacteria</taxon>
        <taxon>Rhodobacterales</taxon>
        <taxon>Roseobacteraceae</taxon>
        <taxon>Salinihabitans</taxon>
    </lineage>
</organism>
<feature type="compositionally biased region" description="Polar residues" evidence="2">
    <location>
        <begin position="649"/>
        <end position="659"/>
    </location>
</feature>
<gene>
    <name evidence="4" type="ORF">SAMN04490248_10522</name>
</gene>
<feature type="coiled-coil region" evidence="1">
    <location>
        <begin position="253"/>
        <end position="297"/>
    </location>
</feature>
<proteinExistence type="predicted"/>
<evidence type="ECO:0000313" key="4">
    <source>
        <dbReference type="EMBL" id="SEO41846.1"/>
    </source>
</evidence>
<dbReference type="EMBL" id="FODS01000005">
    <property type="protein sequence ID" value="SEO41846.1"/>
    <property type="molecule type" value="Genomic_DNA"/>
</dbReference>
<dbReference type="Pfam" id="PF13476">
    <property type="entry name" value="AAA_23"/>
    <property type="match status" value="1"/>
</dbReference>
<keyword evidence="4" id="KW-0378">Hydrolase</keyword>
<evidence type="ECO:0000313" key="5">
    <source>
        <dbReference type="Proteomes" id="UP000198893"/>
    </source>
</evidence>
<sequence length="866" mass="93629">MNLLSVRLNNVRRFTAPVEITGLGPGLNVLSAPNEQGKSTIFDALHALFFKSASSRDKEIRALIPHAGGDPEITAEIAQDGARYRIEKIFSKGTRAGTRILRDGHLYKQAGEAEAWLDTLLTAPRDGGPAGLLWVRQGLTAFQDAGATLDARRDLLSSVAGEVEAVTGGRQMEAIRAQVRTELDRYVTRTGRTAKNGPLAEAETQVEELQELHGSLADKAADLRGLLDSRRVLVSELDGLRDAQEAAHRTARLDEARKAHQHAESHLERLDRATSAVDTAEARVQRNQQSLETLTAQLREVMDAEKALTGTGDDHRDAADRLTRADTALAAARQAETTARKTLDTAHMQLDRVIRAEAARIAETRRAELTARLSEAEAHHAEAEKTRALVARGPDAAVMDKIETAAADLSFARRAREAASASVSMSYSPGGEGGVTLEGTPLQDGARLPLPDGGALHLRGLGELRIHPGTVAGDEDLQQADTTLRRALEEAGFSTLDNARAAHRERAEAKARLDDAVNALRIAAPDGIDALRARISDLPRQEPDTGDLPTRDQAEAELQEAKARHAETLAGLEKARAEHASAQATAQGAGAAHDGATARLERAAAALRDRDGAEARLTALRTEAAELRAALDKARREKAALADSAPDPEQTQAALQRATSAAEAVQTREQEITRDLAGLDARIDVQAGQAIEEELAEAEGRLATAQARLDSLRFEVDVLRTLDQTLDTAQQSARDHYIGPIFRELEPLVRMVWPDAELHMDADSVLPSRLVRPGAEDTFDQLSGGTQEQIALLVRLAFARLLARAGTPAPVILDDAIVYTDDDRIEKMFDALTRQASDLQIIVFSCRQRAFRDLGGRLLSIRPAHD</sequence>
<dbReference type="OrthoDB" id="7069379at2"/>
<accession>A0A1H8PJ65</accession>
<dbReference type="GO" id="GO:0004527">
    <property type="term" value="F:exonuclease activity"/>
    <property type="evidence" value="ECO:0007669"/>
    <property type="project" value="UniProtKB-KW"/>
</dbReference>
<dbReference type="AlphaFoldDB" id="A0A1H8PJ65"/>
<dbReference type="SUPFAM" id="SSF52540">
    <property type="entry name" value="P-loop containing nucleoside triphosphate hydrolases"/>
    <property type="match status" value="1"/>
</dbReference>
<evidence type="ECO:0000259" key="3">
    <source>
        <dbReference type="Pfam" id="PF13476"/>
    </source>
</evidence>
<keyword evidence="5" id="KW-1185">Reference proteome</keyword>
<keyword evidence="4" id="KW-0540">Nuclease</keyword>
<name>A0A1H8PJ65_9RHOB</name>
<dbReference type="RefSeq" id="WP_093116447.1">
    <property type="nucleotide sequence ID" value="NZ_FODS01000005.1"/>
</dbReference>
<feature type="region of interest" description="Disordered" evidence="2">
    <location>
        <begin position="536"/>
        <end position="560"/>
    </location>
</feature>
<dbReference type="Gene3D" id="3.40.50.300">
    <property type="entry name" value="P-loop containing nucleotide triphosphate hydrolases"/>
    <property type="match status" value="2"/>
</dbReference>
<dbReference type="PANTHER" id="PTHR41259">
    <property type="entry name" value="DOUBLE-STRAND BREAK REPAIR RAD50 ATPASE, PUTATIVE-RELATED"/>
    <property type="match status" value="1"/>
</dbReference>
<dbReference type="STRING" id="569882.SAMN04490248_10522"/>
<keyword evidence="4" id="KW-0269">Exonuclease</keyword>
<dbReference type="PANTHER" id="PTHR41259:SF1">
    <property type="entry name" value="DOUBLE-STRAND BREAK REPAIR RAD50 ATPASE, PUTATIVE-RELATED"/>
    <property type="match status" value="1"/>
</dbReference>
<reference evidence="4 5" key="1">
    <citation type="submission" date="2016-10" db="EMBL/GenBank/DDBJ databases">
        <authorList>
            <person name="de Groot N.N."/>
        </authorList>
    </citation>
    <scope>NUCLEOTIDE SEQUENCE [LARGE SCALE GENOMIC DNA]</scope>
    <source>
        <strain evidence="4 5">DSM 27842</strain>
    </source>
</reference>
<dbReference type="GO" id="GO:0016887">
    <property type="term" value="F:ATP hydrolysis activity"/>
    <property type="evidence" value="ECO:0007669"/>
    <property type="project" value="InterPro"/>
</dbReference>
<feature type="coiled-coil region" evidence="1">
    <location>
        <begin position="688"/>
        <end position="715"/>
    </location>
</feature>
<evidence type="ECO:0000256" key="2">
    <source>
        <dbReference type="SAM" id="MobiDB-lite"/>
    </source>
</evidence>
<dbReference type="GO" id="GO:0006302">
    <property type="term" value="P:double-strand break repair"/>
    <property type="evidence" value="ECO:0007669"/>
    <property type="project" value="InterPro"/>
</dbReference>
<feature type="region of interest" description="Disordered" evidence="2">
    <location>
        <begin position="638"/>
        <end position="662"/>
    </location>
</feature>
<keyword evidence="1" id="KW-0175">Coiled coil</keyword>
<dbReference type="Proteomes" id="UP000198893">
    <property type="component" value="Unassembled WGS sequence"/>
</dbReference>
<dbReference type="InterPro" id="IPR038729">
    <property type="entry name" value="Rad50/SbcC_AAA"/>
</dbReference>
<dbReference type="InterPro" id="IPR027417">
    <property type="entry name" value="P-loop_NTPase"/>
</dbReference>
<feature type="coiled-coil region" evidence="1">
    <location>
        <begin position="359"/>
        <end position="386"/>
    </location>
</feature>
<feature type="domain" description="Rad50/SbcC-type AAA" evidence="3">
    <location>
        <begin position="5"/>
        <end position="301"/>
    </location>
</feature>
<evidence type="ECO:0000256" key="1">
    <source>
        <dbReference type="SAM" id="Coils"/>
    </source>
</evidence>